<dbReference type="GO" id="GO:0008270">
    <property type="term" value="F:zinc ion binding"/>
    <property type="evidence" value="ECO:0007669"/>
    <property type="project" value="UniProtKB-KW"/>
</dbReference>
<feature type="coiled-coil region" evidence="4">
    <location>
        <begin position="2555"/>
        <end position="2604"/>
    </location>
</feature>
<dbReference type="GO" id="GO:0005509">
    <property type="term" value="F:calcium ion binding"/>
    <property type="evidence" value="ECO:0007669"/>
    <property type="project" value="InterPro"/>
</dbReference>
<keyword evidence="9" id="KW-1185">Reference proteome</keyword>
<feature type="transmembrane region" description="Helical" evidence="6">
    <location>
        <begin position="188"/>
        <end position="206"/>
    </location>
</feature>
<keyword evidence="6" id="KW-0472">Membrane</keyword>
<feature type="compositionally biased region" description="Polar residues" evidence="5">
    <location>
        <begin position="2627"/>
        <end position="2646"/>
    </location>
</feature>
<protein>
    <recommendedName>
        <fullName evidence="7">EF-hand domain-containing protein</fullName>
    </recommendedName>
</protein>
<organism evidence="8 9">
    <name type="scientific">Agrocybe pediades</name>
    <dbReference type="NCBI Taxonomy" id="84607"/>
    <lineage>
        <taxon>Eukaryota</taxon>
        <taxon>Fungi</taxon>
        <taxon>Dikarya</taxon>
        <taxon>Basidiomycota</taxon>
        <taxon>Agaricomycotina</taxon>
        <taxon>Agaricomycetes</taxon>
        <taxon>Agaricomycetidae</taxon>
        <taxon>Agaricales</taxon>
        <taxon>Agaricineae</taxon>
        <taxon>Strophariaceae</taxon>
        <taxon>Agrocybe</taxon>
    </lineage>
</organism>
<evidence type="ECO:0000256" key="3">
    <source>
        <dbReference type="ARBA" id="ARBA00022833"/>
    </source>
</evidence>
<accession>A0A8H4R100</accession>
<keyword evidence="4" id="KW-0175">Coiled coil</keyword>
<keyword evidence="1" id="KW-0479">Metal-binding</keyword>
<feature type="region of interest" description="Disordered" evidence="5">
    <location>
        <begin position="1"/>
        <end position="88"/>
    </location>
</feature>
<evidence type="ECO:0000256" key="1">
    <source>
        <dbReference type="ARBA" id="ARBA00022723"/>
    </source>
</evidence>
<comment type="caution">
    <text evidence="8">The sequence shown here is derived from an EMBL/GenBank/DDBJ whole genome shotgun (WGS) entry which is preliminary data.</text>
</comment>
<dbReference type="PROSITE" id="PS50222">
    <property type="entry name" value="EF_HAND_2"/>
    <property type="match status" value="1"/>
</dbReference>
<evidence type="ECO:0000256" key="5">
    <source>
        <dbReference type="SAM" id="MobiDB-lite"/>
    </source>
</evidence>
<dbReference type="EMBL" id="JAACJL010000015">
    <property type="protein sequence ID" value="KAF4620806.1"/>
    <property type="molecule type" value="Genomic_DNA"/>
</dbReference>
<name>A0A8H4R100_9AGAR</name>
<feature type="coiled-coil region" evidence="4">
    <location>
        <begin position="497"/>
        <end position="524"/>
    </location>
</feature>
<feature type="transmembrane region" description="Helical" evidence="6">
    <location>
        <begin position="282"/>
        <end position="312"/>
    </location>
</feature>
<keyword evidence="3" id="KW-0862">Zinc</keyword>
<dbReference type="InterPro" id="IPR043145">
    <property type="entry name" value="Znf_ZZ_sf"/>
</dbReference>
<evidence type="ECO:0000259" key="7">
    <source>
        <dbReference type="PROSITE" id="PS50222"/>
    </source>
</evidence>
<keyword evidence="6" id="KW-1133">Transmembrane helix</keyword>
<sequence>MAVSNEPLTPPPDIDALPITDPPPPYPSRERRLRTSRRQTSLHTQSGSGDTDDTRTSQDEAEPNETTPFLPPGSRARSGRQRAHSFTSTLSAAPSLAHTVLSLFQAEDDVYLDEVGGGDHDRRQHEGDAGSVLSQRPGGFFSRVAWRRYFRPMTIRAYWRSLFHLTVVNFPYALLAWIYLFVFTVTGTTLLVALPLGAVLCFFDLLGARTFSRGELALQTRFHTPLAHPAPYPPRPIFTRYREPTAEEVELGQPTRQGLIREKSFYKNTYAMFTDSTSYQALFYFLVIKPAITLLVSISILALVIPGIILVLPAPAMLRAVRKVGVWQANVAVEGLYHASSIDDSTNSYKEVAEVTVRGLQILSHLHPFIGVAANAFVLVIKLDLSRRENDRKVLYVKMQMQELMAVFFELRHFRDSKECGQDGLSIAERLEGLMVMIADDVTHCGSACDVYMKKGLIRKTLTASSYENRLADYTLRFREHRKKLHLAFAAHASIGIDIANRQLLIQSERLQNLEEKLDEILNLFRKLDTPREREVHRFIEENGGAKACLKDDELLEALISKSGEPSSRISGREDGRRSSSDLLSIRKKLLKELMEDVDEVLDRNLKLYERKLDMQSKQLTETIEAESEHIIQTLLSGAHDRIIDPDLRTLWKDMAWKGSVKARHFVLNLHDFYTDKLINMTSDSASQDGGSPVNVASPIRSPRHPPRSASSGMFRRQDDRWALSYINATYVQPILEAIDDDATGFISIKEVNTFVSSRPEGWSLPQWIAYWAVGWQVSVSAYKNKIYSLVHAMFQTLQHVLPSNRRTVDEYLFHPSFWRLELLLRSTRSANPKVREDPDLARITEAFAVAEEERLEMNLENVAYELDTSATVALVTGEGRIERYAFPLIYLLLRRHLKVITVACKHVLDTDEMAALSESLVSVLLCIDDRIKSLEAILKQTNMDVQSHFGNFAFGMFQLSYGDIKRLPIQNSFGSWVDEDEDKILSKEGISSEIIKKKASAIPHSILKFGIQDGFQCTNYQEYEPAALQKSDHPMQGTWTGQMSRTKGEQIITYIIRVSFKISPGANNLTGKGEDFSTAFDLEGRASQTQTGYEFEFAHIDDKDELVKTASGTFDPVKNIVTLSWSDRRKKENPDDPFYQPVELRRTPPSLVRYWYTADRFLEDPVGSRWSFACKAVHHLAQEKLWSRSFFQERFQERRRFVELSTRALIVSMGLTPQHPLNLAESGELDSLRRRLNPSEARFYHALSEFEIQKLPWHPAWGCDSCGRRITKSRILCLQCMSGDLSDNIDLCASCVNEAPAKRNFRHDPTHDILKVEETLHDYHLAHVIGKSRSTLNHAKSLFRALESSTHTSSEGPQLDNYDTAKRPAETVEPLCASCNARVSTPCWVCVVCTAKDTYVCDACDVNKLSASIRGPSPHHRRNHPLVRLRDCAVAGQRATTEERLAALQQRITNMENKMITELLIIEAETKEQLSNMERRLKERMAVFEAGATLRFDRMETMIRQLIAQTSALPSIYAQSLTRNGYSFCYRLRRFRHSEYQTTDSISIAERLEPAMHEISRDIKECGSACDAYMKKSFLARATKAKIYESRFAEFIEKFESHRQKLMDAFMTHAAQGVDLINEKVNDLGLQLQRVEEGIETISDVAHALLNSLSPQRETDVVEFASKHGGFERCLKDDELFKELVSRSGETSLQMFVNEEGVTTTRVTVKDELLRELMEDVDTTFQRNMVVFDRKLKMQERQLENTIKSESRIIIQTLSSGAHDRIIDPGLQKIWRDMGWKGSVKARHFVLALHDYYSEEARETLYRKQSLDRVQPTAPISFPTPSVRNDDWALAYINATYVQSILEAIDDDGTGFISVKEVNTFIASRPDGWSLPQWIAYWALGWQISVTAYRAKIRSTVQAMFNTARDVLALNRQWVEEYFLSSSFFKLELLLRSVRPANNPAQGSQDSQLARIAKEYTEAEEKRIDSNLKAVAHDLDTPATVPLITGEGRIERYALPLLHLLLLHHHKIIQIACKHVIKLEEISALAQSLDSVFNVIDYRIQNLQALFKQTHVDVDNRFENFAFGMLLLLTKPGGRSLRENVFSEGLYESMQRSTNSNSTTDAPKEQASEIPLDILKFGVQDNLEFPYFEKNQGFESFSEISHPFSGVWTCHRSFQDSDDHPAHYVSQIIIQEDAAAGTITATSGTYAMTANFKGTARATETGFELTGVDDTKERSWNATVDTETGIMTVSWSDKWKEQYPLAPQYKPAQYTRTPPSLVRYRYTAQQFSEDRTRSRWAFACNAVLHVVRQNLWDRKFLQARLQERKRLVELTVRYSMSLDGYTPHKALDHAEKMELYQLRVRLPPAQARFYLTIARFEIGKVNKHRTWGCDSCNRVIIKARLFCLECADQDLSDGLDLCLTCAEKIPPPIRGFTHQVSHSMVKVKYVLLHALYPEVADRAKRTADRIKRLFSPPETGANILSIDNHPQQPIAKLCNCCSQPVVLPCWVCLDCSKSKRFIVGLTTAKRLTDAEDDIFICLQCDAEGKPLTQSDHKTEHHLLRVAAPSTSQEVSTVNERLDGLQQRIVNMEQKLSGTLTEFDESINRRLSSLEERLSAYEAETALRFSTLESLLRQLLSRPEQPVLSTQAPSPATEGTVSGSKV</sequence>
<dbReference type="PROSITE" id="PS00018">
    <property type="entry name" value="EF_HAND_1"/>
    <property type="match status" value="2"/>
</dbReference>
<dbReference type="InterPro" id="IPR002048">
    <property type="entry name" value="EF_hand_dom"/>
</dbReference>
<dbReference type="Gene3D" id="3.30.60.90">
    <property type="match status" value="2"/>
</dbReference>
<dbReference type="Proteomes" id="UP000521872">
    <property type="component" value="Unassembled WGS sequence"/>
</dbReference>
<proteinExistence type="predicted"/>
<dbReference type="SUPFAM" id="SSF57850">
    <property type="entry name" value="RING/U-box"/>
    <property type="match status" value="2"/>
</dbReference>
<reference evidence="8 9" key="1">
    <citation type="submission" date="2019-12" db="EMBL/GenBank/DDBJ databases">
        <authorList>
            <person name="Floudas D."/>
            <person name="Bentzer J."/>
            <person name="Ahren D."/>
            <person name="Johansson T."/>
            <person name="Persson P."/>
            <person name="Tunlid A."/>
        </authorList>
    </citation>
    <scope>NUCLEOTIDE SEQUENCE [LARGE SCALE GENOMIC DNA]</scope>
    <source>
        <strain evidence="8 9">CBS 102.39</strain>
    </source>
</reference>
<feature type="region of interest" description="Disordered" evidence="5">
    <location>
        <begin position="684"/>
        <end position="714"/>
    </location>
</feature>
<keyword evidence="6" id="KW-0812">Transmembrane</keyword>
<feature type="region of interest" description="Disordered" evidence="5">
    <location>
        <begin position="2623"/>
        <end position="2646"/>
    </location>
</feature>
<dbReference type="InterPro" id="IPR018247">
    <property type="entry name" value="EF_Hand_1_Ca_BS"/>
</dbReference>
<evidence type="ECO:0000313" key="9">
    <source>
        <dbReference type="Proteomes" id="UP000521872"/>
    </source>
</evidence>
<evidence type="ECO:0000256" key="6">
    <source>
        <dbReference type="SAM" id="Phobius"/>
    </source>
</evidence>
<feature type="transmembrane region" description="Helical" evidence="6">
    <location>
        <begin position="157"/>
        <end position="182"/>
    </location>
</feature>
<keyword evidence="2" id="KW-0863">Zinc-finger</keyword>
<feature type="domain" description="EF-hand" evidence="7">
    <location>
        <begin position="1838"/>
        <end position="1873"/>
    </location>
</feature>
<gene>
    <name evidence="8" type="ORF">D9613_000124</name>
</gene>
<evidence type="ECO:0000313" key="8">
    <source>
        <dbReference type="EMBL" id="KAF4620806.1"/>
    </source>
</evidence>
<evidence type="ECO:0000256" key="2">
    <source>
        <dbReference type="ARBA" id="ARBA00022771"/>
    </source>
</evidence>
<evidence type="ECO:0000256" key="4">
    <source>
        <dbReference type="SAM" id="Coils"/>
    </source>
</evidence>